<dbReference type="GO" id="GO:0016787">
    <property type="term" value="F:hydrolase activity"/>
    <property type="evidence" value="ECO:0007669"/>
    <property type="project" value="UniProtKB-KW"/>
</dbReference>
<dbReference type="AlphaFoldDB" id="A0AB35BZL4"/>
<protein>
    <submittedName>
        <fullName evidence="3">Serine hydrolase</fullName>
    </submittedName>
</protein>
<dbReference type="PANTHER" id="PTHR43283">
    <property type="entry name" value="BETA-LACTAMASE-RELATED"/>
    <property type="match status" value="1"/>
</dbReference>
<proteinExistence type="predicted"/>
<comment type="caution">
    <text evidence="3">The sequence shown here is derived from an EMBL/GenBank/DDBJ whole genome shotgun (WGS) entry which is preliminary data.</text>
</comment>
<feature type="domain" description="Beta-lactamase-related" evidence="2">
    <location>
        <begin position="19"/>
        <end position="355"/>
    </location>
</feature>
<sequence length="382" mass="43295">MEPVEMLLANLETNIRASIDAGLDSAQLLIAQSETILHHQAYGNATRETMYDIASLTKIFATTYLYQYYAQTAALDLNLTLAEIFPTQFANDQFTDKAHITLRMLLAHEAGFEPNPLFYDAHYNPALFCQNRAEFLPKLLSAPLIHTLGTQSLYSDVDFMLLTFALEHLYGAPFDHLWQQAFPMLKHERITFTPLAHGYSHDDIAPTELHGNTRDHTIDFANVRTHTVHGEVQDEKAFHCMAGISGHAGLFANCQALYQALQLMTAPQPFFTPEIQQQFVHSQQHDPSFGLGWRLNQGGEMQYHFGQFASERAYGHTGWTGCVCVIDPRHDLTILYLTNRKHSKVLKPRDNPHRFLGDILWAGQYRNIINEIYTALGLTACN</sequence>
<dbReference type="Pfam" id="PF00144">
    <property type="entry name" value="Beta-lactamase"/>
    <property type="match status" value="1"/>
</dbReference>
<dbReference type="Proteomes" id="UP000680020">
    <property type="component" value="Unassembled WGS sequence"/>
</dbReference>
<organism evidence="3 4">
    <name type="scientific">Wohlfahrtiimonas chitiniclastica</name>
    <dbReference type="NCBI Taxonomy" id="400946"/>
    <lineage>
        <taxon>Bacteria</taxon>
        <taxon>Pseudomonadati</taxon>
        <taxon>Pseudomonadota</taxon>
        <taxon>Gammaproteobacteria</taxon>
        <taxon>Cardiobacteriales</taxon>
        <taxon>Ignatzschineriaceae</taxon>
        <taxon>Wohlfahrtiimonas</taxon>
    </lineage>
</organism>
<dbReference type="RefSeq" id="WP_213404298.1">
    <property type="nucleotide sequence ID" value="NZ_JAGIBT010000014.1"/>
</dbReference>
<evidence type="ECO:0000256" key="1">
    <source>
        <dbReference type="ARBA" id="ARBA00022801"/>
    </source>
</evidence>
<dbReference type="InterPro" id="IPR050789">
    <property type="entry name" value="Diverse_Enzym_Activities"/>
</dbReference>
<name>A0AB35BZL4_9GAMM</name>
<reference evidence="3" key="1">
    <citation type="submission" date="2021-03" db="EMBL/GenBank/DDBJ databases">
        <title>Identification and antibiotic profiling of Wohlfahrtiimonas chitiniclastica, an underestimated human pathogen.</title>
        <authorList>
            <person name="Kopf A."/>
            <person name="Bunk B."/>
            <person name="Coldewey S."/>
            <person name="Gunzer F."/>
            <person name="Riedel T."/>
            <person name="Schroettner P."/>
        </authorList>
    </citation>
    <scope>NUCLEOTIDE SEQUENCE</scope>
    <source>
        <strain evidence="3">DSM 100917</strain>
    </source>
</reference>
<dbReference type="InterPro" id="IPR001466">
    <property type="entry name" value="Beta-lactam-related"/>
</dbReference>
<evidence type="ECO:0000313" key="3">
    <source>
        <dbReference type="EMBL" id="MBS7825418.1"/>
    </source>
</evidence>
<dbReference type="Gene3D" id="3.40.710.10">
    <property type="entry name" value="DD-peptidase/beta-lactamase superfamily"/>
    <property type="match status" value="1"/>
</dbReference>
<accession>A0AB35BZL4</accession>
<keyword evidence="1 3" id="KW-0378">Hydrolase</keyword>
<dbReference type="InterPro" id="IPR012338">
    <property type="entry name" value="Beta-lactam/transpept-like"/>
</dbReference>
<gene>
    <name evidence="3" type="ORF">J7561_09440</name>
</gene>
<dbReference type="PANTHER" id="PTHR43283:SF11">
    <property type="entry name" value="BETA-LACTAMASE-RELATED DOMAIN-CONTAINING PROTEIN"/>
    <property type="match status" value="1"/>
</dbReference>
<evidence type="ECO:0000259" key="2">
    <source>
        <dbReference type="Pfam" id="PF00144"/>
    </source>
</evidence>
<dbReference type="SUPFAM" id="SSF56601">
    <property type="entry name" value="beta-lactamase/transpeptidase-like"/>
    <property type="match status" value="1"/>
</dbReference>
<dbReference type="EMBL" id="JAGIBU010000013">
    <property type="protein sequence ID" value="MBS7825418.1"/>
    <property type="molecule type" value="Genomic_DNA"/>
</dbReference>
<evidence type="ECO:0000313" key="4">
    <source>
        <dbReference type="Proteomes" id="UP000680020"/>
    </source>
</evidence>